<dbReference type="Proteomes" id="UP000015241">
    <property type="component" value="Unassembled WGS sequence"/>
</dbReference>
<evidence type="ECO:0000313" key="2">
    <source>
        <dbReference type="EMBL" id="EPS98637.1"/>
    </source>
</evidence>
<reference evidence="2 3" key="1">
    <citation type="journal article" date="2012" name="Science">
        <title>The Paleozoic origin of enzymatic lignin decomposition reconstructed from 31 fungal genomes.</title>
        <authorList>
            <person name="Floudas D."/>
            <person name="Binder M."/>
            <person name="Riley R."/>
            <person name="Barry K."/>
            <person name="Blanchette R.A."/>
            <person name="Henrissat B."/>
            <person name="Martinez A.T."/>
            <person name="Otillar R."/>
            <person name="Spatafora J.W."/>
            <person name="Yadav J.S."/>
            <person name="Aerts A."/>
            <person name="Benoit I."/>
            <person name="Boyd A."/>
            <person name="Carlson A."/>
            <person name="Copeland A."/>
            <person name="Coutinho P.M."/>
            <person name="de Vries R.P."/>
            <person name="Ferreira P."/>
            <person name="Findley K."/>
            <person name="Foster B."/>
            <person name="Gaskell J."/>
            <person name="Glotzer D."/>
            <person name="Gorecki P."/>
            <person name="Heitman J."/>
            <person name="Hesse C."/>
            <person name="Hori C."/>
            <person name="Igarashi K."/>
            <person name="Jurgens J.A."/>
            <person name="Kallen N."/>
            <person name="Kersten P."/>
            <person name="Kohler A."/>
            <person name="Kuees U."/>
            <person name="Kumar T.K.A."/>
            <person name="Kuo A."/>
            <person name="LaButti K."/>
            <person name="Larrondo L.F."/>
            <person name="Lindquist E."/>
            <person name="Ling A."/>
            <person name="Lombard V."/>
            <person name="Lucas S."/>
            <person name="Lundell T."/>
            <person name="Martin R."/>
            <person name="McLaughlin D.J."/>
            <person name="Morgenstern I."/>
            <person name="Morin E."/>
            <person name="Murat C."/>
            <person name="Nagy L.G."/>
            <person name="Nolan M."/>
            <person name="Ohm R.A."/>
            <person name="Patyshakuliyeva A."/>
            <person name="Rokas A."/>
            <person name="Ruiz-Duenas F.J."/>
            <person name="Sabat G."/>
            <person name="Salamov A."/>
            <person name="Samejima M."/>
            <person name="Schmutz J."/>
            <person name="Slot J.C."/>
            <person name="St John F."/>
            <person name="Stenlid J."/>
            <person name="Sun H."/>
            <person name="Sun S."/>
            <person name="Syed K."/>
            <person name="Tsang A."/>
            <person name="Wiebenga A."/>
            <person name="Young D."/>
            <person name="Pisabarro A."/>
            <person name="Eastwood D.C."/>
            <person name="Martin F."/>
            <person name="Cullen D."/>
            <person name="Grigoriev I.V."/>
            <person name="Hibbett D.S."/>
        </authorList>
    </citation>
    <scope>NUCLEOTIDE SEQUENCE</scope>
    <source>
        <strain evidence="3">FP-58527</strain>
    </source>
</reference>
<dbReference type="EMBL" id="KE504163">
    <property type="protein sequence ID" value="EPS98637.1"/>
    <property type="molecule type" value="Genomic_DNA"/>
</dbReference>
<evidence type="ECO:0000256" key="1">
    <source>
        <dbReference type="SAM" id="MobiDB-lite"/>
    </source>
</evidence>
<dbReference type="AlphaFoldDB" id="S8E1H7"/>
<organism evidence="2 3">
    <name type="scientific">Fomitopsis schrenkii</name>
    <name type="common">Brown rot fungus</name>
    <dbReference type="NCBI Taxonomy" id="2126942"/>
    <lineage>
        <taxon>Eukaryota</taxon>
        <taxon>Fungi</taxon>
        <taxon>Dikarya</taxon>
        <taxon>Basidiomycota</taxon>
        <taxon>Agaricomycotina</taxon>
        <taxon>Agaricomycetes</taxon>
        <taxon>Polyporales</taxon>
        <taxon>Fomitopsis</taxon>
    </lineage>
</organism>
<proteinExistence type="predicted"/>
<dbReference type="STRING" id="743788.S8E1H7"/>
<feature type="region of interest" description="Disordered" evidence="1">
    <location>
        <begin position="145"/>
        <end position="176"/>
    </location>
</feature>
<dbReference type="HOGENOM" id="CLU_1461352_0_0_1"/>
<dbReference type="OrthoDB" id="412647at2759"/>
<protein>
    <recommendedName>
        <fullName evidence="4">GH16 domain-containing protein</fullName>
    </recommendedName>
</protein>
<dbReference type="InParanoid" id="S8E1H7"/>
<keyword evidence="3" id="KW-1185">Reference proteome</keyword>
<accession>S8E1H7</accession>
<gene>
    <name evidence="2" type="ORF">FOMPIDRAFT_116272</name>
</gene>
<evidence type="ECO:0008006" key="4">
    <source>
        <dbReference type="Google" id="ProtNLM"/>
    </source>
</evidence>
<evidence type="ECO:0000313" key="3">
    <source>
        <dbReference type="Proteomes" id="UP000015241"/>
    </source>
</evidence>
<name>S8E1H7_FOMSC</name>
<sequence length="185" mass="19745">MGSPVPFVGRAAPEIDTFEAQISGAPPTGQVSQGAQWANTYAGGVYQQATSVVTEVDQDCHEYKTGCYSVYWFEYTPGFEDAEQARVASTSLENWYVNWDMEDGAVFAKLSDVASVLVQWDTGEGYITVDGNLGGSNNLSLWQNAPMPSTSPAGASDISIGRGCTRRTPASRAPSRMLCPASLAP</sequence>